<evidence type="ECO:0000313" key="2">
    <source>
        <dbReference type="Proteomes" id="UP000030753"/>
    </source>
</evidence>
<protein>
    <submittedName>
        <fullName evidence="1">Uncharacterized protein</fullName>
    </submittedName>
</protein>
<dbReference type="Proteomes" id="UP000030753">
    <property type="component" value="Unassembled WGS sequence"/>
</dbReference>
<proteinExistence type="predicted"/>
<accession>W9I9Z7</accession>
<evidence type="ECO:0000313" key="1">
    <source>
        <dbReference type="EMBL" id="EWY89734.1"/>
    </source>
</evidence>
<name>W9I9Z7_FUSOX</name>
<organism evidence="1 2">
    <name type="scientific">Fusarium oxysporum NRRL 32931</name>
    <dbReference type="NCBI Taxonomy" id="660029"/>
    <lineage>
        <taxon>Eukaryota</taxon>
        <taxon>Fungi</taxon>
        <taxon>Dikarya</taxon>
        <taxon>Ascomycota</taxon>
        <taxon>Pezizomycotina</taxon>
        <taxon>Sordariomycetes</taxon>
        <taxon>Hypocreomycetidae</taxon>
        <taxon>Hypocreales</taxon>
        <taxon>Nectriaceae</taxon>
        <taxon>Fusarium</taxon>
        <taxon>Fusarium oxysporum species complex</taxon>
    </lineage>
</organism>
<gene>
    <name evidence="1" type="ORF">FOYG_07402</name>
</gene>
<sequence>MSTLIEPSSLRLKTPLERTISISLPSWRRTGIEFEIKSDVRVSLPYLASSEPEMSQLPTLPVSFQLRPFVRSTAKLGLNIVEPRQPAVTF</sequence>
<dbReference type="EMBL" id="JH717843">
    <property type="protein sequence ID" value="EWY89734.1"/>
    <property type="molecule type" value="Genomic_DNA"/>
</dbReference>
<dbReference type="HOGENOM" id="CLU_168429_0_0_1"/>
<reference evidence="1 2" key="1">
    <citation type="submission" date="2011-06" db="EMBL/GenBank/DDBJ databases">
        <title>The Genome Sequence of Fusarium oxysporum FOSC 3-a.</title>
        <authorList>
            <consortium name="The Broad Institute Genome Sequencing Platform"/>
            <person name="Ma L.-J."/>
            <person name="Gale L.R."/>
            <person name="Schwartz D.C."/>
            <person name="Zhou S."/>
            <person name="Corby-Kistler H."/>
            <person name="Young S.K."/>
            <person name="Zeng Q."/>
            <person name="Gargeya S."/>
            <person name="Fitzgerald M."/>
            <person name="Haas B."/>
            <person name="Abouelleil A."/>
            <person name="Alvarado L."/>
            <person name="Arachchi H.M."/>
            <person name="Berlin A."/>
            <person name="Brown A."/>
            <person name="Chapman S.B."/>
            <person name="Chen Z."/>
            <person name="Dunbar C."/>
            <person name="Freedman E."/>
            <person name="Gearin G."/>
            <person name="Gellesch M."/>
            <person name="Goldberg J."/>
            <person name="Griggs A."/>
            <person name="Gujja S."/>
            <person name="Heiman D."/>
            <person name="Howarth C."/>
            <person name="Larson L."/>
            <person name="Lui A."/>
            <person name="MacDonald P.J.P."/>
            <person name="Mehta T."/>
            <person name="Montmayeur A."/>
            <person name="Murphy C."/>
            <person name="Neiman D."/>
            <person name="Pearson M."/>
            <person name="Priest M."/>
            <person name="Roberts A."/>
            <person name="Saif S."/>
            <person name="Shea T."/>
            <person name="Shenoy N."/>
            <person name="Sisk P."/>
            <person name="Stolte C."/>
            <person name="Sykes S."/>
            <person name="Wortman J."/>
            <person name="Nusbaum C."/>
            <person name="Birren B."/>
        </authorList>
    </citation>
    <scope>NUCLEOTIDE SEQUENCE [LARGE SCALE GENOMIC DNA]</scope>
    <source>
        <strain evidence="2">FOSC 3-a</strain>
    </source>
</reference>
<dbReference type="AlphaFoldDB" id="W9I9Z7"/>